<protein>
    <submittedName>
        <fullName evidence="4">ORF59</fullName>
    </submittedName>
</protein>
<evidence type="ECO:0000313" key="4">
    <source>
        <dbReference type="WBParaSite" id="ASIM_0001489601-mRNA-1"/>
    </source>
</evidence>
<keyword evidence="1" id="KW-1133">Transmembrane helix</keyword>
<evidence type="ECO:0000313" key="2">
    <source>
        <dbReference type="EMBL" id="VDK51995.1"/>
    </source>
</evidence>
<dbReference type="Proteomes" id="UP000267096">
    <property type="component" value="Unassembled WGS sequence"/>
</dbReference>
<evidence type="ECO:0000313" key="3">
    <source>
        <dbReference type="Proteomes" id="UP000267096"/>
    </source>
</evidence>
<accession>A0A0M3K1Y3</accession>
<evidence type="ECO:0000256" key="1">
    <source>
        <dbReference type="SAM" id="Phobius"/>
    </source>
</evidence>
<gene>
    <name evidence="2" type="ORF">ASIM_LOCUS14306</name>
</gene>
<name>A0A0M3K1Y3_ANISI</name>
<dbReference type="WBParaSite" id="ASIM_0001489601-mRNA-1">
    <property type="protein sequence ID" value="ASIM_0001489601-mRNA-1"/>
    <property type="gene ID" value="ASIM_0001489601"/>
</dbReference>
<proteinExistence type="predicted"/>
<keyword evidence="1" id="KW-0812">Transmembrane</keyword>
<sequence>MVAKESLTPIGTEVESILVAVVLFLACGILMFCCCFVVTQIYVCFKRARLRKKRRMLGEEEDDDDVYPLSVLQSDNALPQFDNHSV</sequence>
<dbReference type="PROSITE" id="PS51257">
    <property type="entry name" value="PROKAR_LIPOPROTEIN"/>
    <property type="match status" value="1"/>
</dbReference>
<organism evidence="4">
    <name type="scientific">Anisakis simplex</name>
    <name type="common">Herring worm</name>
    <dbReference type="NCBI Taxonomy" id="6269"/>
    <lineage>
        <taxon>Eukaryota</taxon>
        <taxon>Metazoa</taxon>
        <taxon>Ecdysozoa</taxon>
        <taxon>Nematoda</taxon>
        <taxon>Chromadorea</taxon>
        <taxon>Rhabditida</taxon>
        <taxon>Spirurina</taxon>
        <taxon>Ascaridomorpha</taxon>
        <taxon>Ascaridoidea</taxon>
        <taxon>Anisakidae</taxon>
        <taxon>Anisakis</taxon>
        <taxon>Anisakis simplex complex</taxon>
    </lineage>
</organism>
<dbReference type="OrthoDB" id="5869891at2759"/>
<feature type="transmembrane region" description="Helical" evidence="1">
    <location>
        <begin position="17"/>
        <end position="45"/>
    </location>
</feature>
<keyword evidence="1" id="KW-0472">Membrane</keyword>
<keyword evidence="3" id="KW-1185">Reference proteome</keyword>
<dbReference type="EMBL" id="UYRR01031694">
    <property type="protein sequence ID" value="VDK51995.1"/>
    <property type="molecule type" value="Genomic_DNA"/>
</dbReference>
<reference evidence="2 3" key="2">
    <citation type="submission" date="2018-11" db="EMBL/GenBank/DDBJ databases">
        <authorList>
            <consortium name="Pathogen Informatics"/>
        </authorList>
    </citation>
    <scope>NUCLEOTIDE SEQUENCE [LARGE SCALE GENOMIC DNA]</scope>
</reference>
<dbReference type="AlphaFoldDB" id="A0A0M3K1Y3"/>
<reference evidence="4" key="1">
    <citation type="submission" date="2017-02" db="UniProtKB">
        <authorList>
            <consortium name="WormBaseParasite"/>
        </authorList>
    </citation>
    <scope>IDENTIFICATION</scope>
</reference>